<keyword evidence="1" id="KW-0175">Coiled coil</keyword>
<feature type="compositionally biased region" description="Basic and acidic residues" evidence="2">
    <location>
        <begin position="123"/>
        <end position="140"/>
    </location>
</feature>
<organism evidence="3 4">
    <name type="scientific">Thermococcus gorgonarius</name>
    <dbReference type="NCBI Taxonomy" id="71997"/>
    <lineage>
        <taxon>Archaea</taxon>
        <taxon>Methanobacteriati</taxon>
        <taxon>Methanobacteriota</taxon>
        <taxon>Thermococci</taxon>
        <taxon>Thermococcales</taxon>
        <taxon>Thermococcaceae</taxon>
        <taxon>Thermococcus</taxon>
    </lineage>
</organism>
<name>A0A2Z2M9K7_THEGO</name>
<dbReference type="RefSeq" id="WP_088885501.1">
    <property type="nucleotide sequence ID" value="NZ_CP014855.1"/>
</dbReference>
<evidence type="ECO:0000313" key="4">
    <source>
        <dbReference type="Proteomes" id="UP000250134"/>
    </source>
</evidence>
<dbReference type="Proteomes" id="UP000250134">
    <property type="component" value="Chromosome"/>
</dbReference>
<feature type="region of interest" description="Disordered" evidence="2">
    <location>
        <begin position="112"/>
        <end position="140"/>
    </location>
</feature>
<dbReference type="Gene3D" id="1.10.10.10">
    <property type="entry name" value="Winged helix-like DNA-binding domain superfamily/Winged helix DNA-binding domain"/>
    <property type="match status" value="1"/>
</dbReference>
<dbReference type="InterPro" id="IPR036388">
    <property type="entry name" value="WH-like_DNA-bd_sf"/>
</dbReference>
<proteinExistence type="predicted"/>
<gene>
    <name evidence="3" type="ORF">A3K92_06535</name>
</gene>
<dbReference type="AlphaFoldDB" id="A0A2Z2M9K7"/>
<evidence type="ECO:0000256" key="2">
    <source>
        <dbReference type="SAM" id="MobiDB-lite"/>
    </source>
</evidence>
<dbReference type="EMBL" id="CP014855">
    <property type="protein sequence ID" value="ASJ01162.1"/>
    <property type="molecule type" value="Genomic_DNA"/>
</dbReference>
<feature type="compositionally biased region" description="Polar residues" evidence="2">
    <location>
        <begin position="112"/>
        <end position="121"/>
    </location>
</feature>
<feature type="coiled-coil region" evidence="1">
    <location>
        <begin position="227"/>
        <end position="261"/>
    </location>
</feature>
<accession>A0A2Z2M9K7</accession>
<keyword evidence="4" id="KW-1185">Reference proteome</keyword>
<protein>
    <submittedName>
        <fullName evidence="3">Uncharacterized protein</fullName>
    </submittedName>
</protein>
<dbReference type="KEGG" id="tgg:A3K92_06535"/>
<dbReference type="Pfam" id="PF13412">
    <property type="entry name" value="HTH_24"/>
    <property type="match status" value="1"/>
</dbReference>
<dbReference type="InterPro" id="IPR036390">
    <property type="entry name" value="WH_DNA-bd_sf"/>
</dbReference>
<reference evidence="3 4" key="1">
    <citation type="submission" date="2016-03" db="EMBL/GenBank/DDBJ databases">
        <title>Complete genome sequence of Thermococcus gorgonarius.</title>
        <authorList>
            <person name="Oger P.M."/>
        </authorList>
    </citation>
    <scope>NUCLEOTIDE SEQUENCE [LARGE SCALE GENOMIC DNA]</scope>
    <source>
        <strain evidence="3 4">W-12</strain>
    </source>
</reference>
<feature type="region of interest" description="Disordered" evidence="2">
    <location>
        <begin position="1"/>
        <end position="29"/>
    </location>
</feature>
<feature type="compositionally biased region" description="Basic and acidic residues" evidence="2">
    <location>
        <begin position="1"/>
        <end position="20"/>
    </location>
</feature>
<evidence type="ECO:0000313" key="3">
    <source>
        <dbReference type="EMBL" id="ASJ01162.1"/>
    </source>
</evidence>
<dbReference type="OrthoDB" id="379594at2157"/>
<dbReference type="SUPFAM" id="SSF46785">
    <property type="entry name" value="Winged helix' DNA-binding domain"/>
    <property type="match status" value="1"/>
</dbReference>
<sequence>MKGRTSQEKEASMPDDHGKQEGTTTPKRVIHEVNKRKVKAWREQLPPKEVFEKFTQQGEFTETQVKILNAVYSDPTASMTKIAKQVGVAKNSVKHAVDKLISLYKNRVAQIPESQRSNPSRIDNARREQQKLTPKEEKLSAKTTTFREVDKAVAQALGVDFHNTAIKKEIYARLGELLIYTLLQAGITDRDKIVEYSQRIVDNPEALYSYIKRQLDALIKSADTKTIVALQEENQELKVKVKTLENECAQLKNRLNECMETAEYIIRTLLTEDQLKSLYIWIIERDTIKRRMDILTQQKFVAIINSLISQNNELHEL</sequence>
<evidence type="ECO:0000256" key="1">
    <source>
        <dbReference type="SAM" id="Coils"/>
    </source>
</evidence>
<dbReference type="GeneID" id="33332193"/>